<protein>
    <submittedName>
        <fullName evidence="4">Site-specific recombinase XerD</fullName>
    </submittedName>
</protein>
<keyword evidence="2" id="KW-0233">DNA recombination</keyword>
<dbReference type="InterPro" id="IPR002104">
    <property type="entry name" value="Integrase_catalytic"/>
</dbReference>
<comment type="caution">
    <text evidence="4">The sequence shown here is derived from an EMBL/GenBank/DDBJ whole genome shotgun (WGS) entry which is preliminary data.</text>
</comment>
<dbReference type="OrthoDB" id="6388170at2"/>
<gene>
    <name evidence="4" type="ORF">DES40_0525</name>
</gene>
<sequence>MATIVKLKSGNYRVQIRRKGQYASKTFSRKSDAVSWSLEADRRTDQGTNIIAPKVSGFTTFGQLIDLHIADMIEVNKPLGRSKEFALRMLKKNLGRTKLSRLKRATILEYGQKRAKEGAGPATLAADISYIHTIIIHAAAVHGVEITTQEVDLARVALRRLGLIGRSNERDRRPTQKELDRLIRYFENFSTTNIPIARIIKFAIATGMRQSEICRITWEDLDAGTRCIIVRDRKDPRNKYGNHQRVPLLGLTGYDAWALLEEQKFESRATGRIFPYNNKTIGTYYRRGRDKLGIVDLRFHDFRHEATSRLFEAGLSIEKVALVTGHKDWKMLKRYTHLDPAIVFADYRPRQVSPLASVKPL</sequence>
<accession>A0A420WJV7</accession>
<keyword evidence="5" id="KW-1185">Reference proteome</keyword>
<proteinExistence type="predicted"/>
<reference evidence="4 5" key="1">
    <citation type="submission" date="2018-10" db="EMBL/GenBank/DDBJ databases">
        <title>Genomic Encyclopedia of Type Strains, Phase IV (KMG-IV): sequencing the most valuable type-strain genomes for metagenomic binning, comparative biology and taxonomic classification.</title>
        <authorList>
            <person name="Goeker M."/>
        </authorList>
    </citation>
    <scope>NUCLEOTIDE SEQUENCE [LARGE SCALE GENOMIC DNA]</scope>
    <source>
        <strain evidence="4 5">DSM 22008</strain>
    </source>
</reference>
<dbReference type="PANTHER" id="PTHR30349">
    <property type="entry name" value="PHAGE INTEGRASE-RELATED"/>
    <property type="match status" value="1"/>
</dbReference>
<evidence type="ECO:0000313" key="4">
    <source>
        <dbReference type="EMBL" id="RKQ71212.1"/>
    </source>
</evidence>
<dbReference type="EMBL" id="RBII01000001">
    <property type="protein sequence ID" value="RKQ71212.1"/>
    <property type="molecule type" value="Genomic_DNA"/>
</dbReference>
<dbReference type="SUPFAM" id="SSF56349">
    <property type="entry name" value="DNA breaking-rejoining enzymes"/>
    <property type="match status" value="1"/>
</dbReference>
<dbReference type="CDD" id="cd00796">
    <property type="entry name" value="INT_Rci_Hp1_C"/>
    <property type="match status" value="1"/>
</dbReference>
<dbReference type="GO" id="GO:0003677">
    <property type="term" value="F:DNA binding"/>
    <property type="evidence" value="ECO:0007669"/>
    <property type="project" value="InterPro"/>
</dbReference>
<dbReference type="RefSeq" id="WP_121099010.1">
    <property type="nucleotide sequence ID" value="NZ_RBII01000001.1"/>
</dbReference>
<dbReference type="InterPro" id="IPR013762">
    <property type="entry name" value="Integrase-like_cat_sf"/>
</dbReference>
<keyword evidence="1" id="KW-0229">DNA integration</keyword>
<name>A0A420WJV7_9PROT</name>
<evidence type="ECO:0000313" key="5">
    <source>
        <dbReference type="Proteomes" id="UP000282211"/>
    </source>
</evidence>
<evidence type="ECO:0000259" key="3">
    <source>
        <dbReference type="PROSITE" id="PS51898"/>
    </source>
</evidence>
<dbReference type="PANTHER" id="PTHR30349:SF94">
    <property type="entry name" value="INTEGRASE_RECOMBINASE HI_1414-RELATED"/>
    <property type="match status" value="1"/>
</dbReference>
<evidence type="ECO:0000256" key="2">
    <source>
        <dbReference type="ARBA" id="ARBA00023172"/>
    </source>
</evidence>
<feature type="domain" description="Tyr recombinase" evidence="3">
    <location>
        <begin position="169"/>
        <end position="348"/>
    </location>
</feature>
<dbReference type="Proteomes" id="UP000282211">
    <property type="component" value="Unassembled WGS sequence"/>
</dbReference>
<dbReference type="Gene3D" id="1.10.443.10">
    <property type="entry name" value="Intergrase catalytic core"/>
    <property type="match status" value="1"/>
</dbReference>
<dbReference type="Pfam" id="PF00589">
    <property type="entry name" value="Phage_integrase"/>
    <property type="match status" value="1"/>
</dbReference>
<dbReference type="GO" id="GO:0006310">
    <property type="term" value="P:DNA recombination"/>
    <property type="evidence" value="ECO:0007669"/>
    <property type="project" value="UniProtKB-KW"/>
</dbReference>
<dbReference type="InterPro" id="IPR011010">
    <property type="entry name" value="DNA_brk_join_enz"/>
</dbReference>
<dbReference type="InterPro" id="IPR050090">
    <property type="entry name" value="Tyrosine_recombinase_XerCD"/>
</dbReference>
<evidence type="ECO:0000256" key="1">
    <source>
        <dbReference type="ARBA" id="ARBA00022908"/>
    </source>
</evidence>
<dbReference type="InParanoid" id="A0A420WJV7"/>
<organism evidence="4 5">
    <name type="scientific">Litorimonas taeanensis</name>
    <dbReference type="NCBI Taxonomy" id="568099"/>
    <lineage>
        <taxon>Bacteria</taxon>
        <taxon>Pseudomonadati</taxon>
        <taxon>Pseudomonadota</taxon>
        <taxon>Alphaproteobacteria</taxon>
        <taxon>Maricaulales</taxon>
        <taxon>Robiginitomaculaceae</taxon>
    </lineage>
</organism>
<dbReference type="AlphaFoldDB" id="A0A420WJV7"/>
<dbReference type="PROSITE" id="PS51898">
    <property type="entry name" value="TYR_RECOMBINASE"/>
    <property type="match status" value="1"/>
</dbReference>
<dbReference type="GO" id="GO:0015074">
    <property type="term" value="P:DNA integration"/>
    <property type="evidence" value="ECO:0007669"/>
    <property type="project" value="UniProtKB-KW"/>
</dbReference>